<evidence type="ECO:0000256" key="6">
    <source>
        <dbReference type="ARBA" id="ARBA00022679"/>
    </source>
</evidence>
<name>A0A7K3M5I7_9ACTN</name>
<dbReference type="SMART" id="SM00304">
    <property type="entry name" value="HAMP"/>
    <property type="match status" value="1"/>
</dbReference>
<dbReference type="PANTHER" id="PTHR43547">
    <property type="entry name" value="TWO-COMPONENT HISTIDINE KINASE"/>
    <property type="match status" value="1"/>
</dbReference>
<dbReference type="Pfam" id="PF02518">
    <property type="entry name" value="HATPase_c"/>
    <property type="match status" value="1"/>
</dbReference>
<dbReference type="InterPro" id="IPR003594">
    <property type="entry name" value="HATPase_dom"/>
</dbReference>
<dbReference type="PROSITE" id="PS50885">
    <property type="entry name" value="HAMP"/>
    <property type="match status" value="1"/>
</dbReference>
<gene>
    <name evidence="19" type="ORF">F7O44_16005</name>
</gene>
<dbReference type="EC" id="2.7.13.3" evidence="3"/>
<feature type="region of interest" description="Disordered" evidence="15">
    <location>
        <begin position="547"/>
        <end position="585"/>
    </location>
</feature>
<evidence type="ECO:0000256" key="12">
    <source>
        <dbReference type="ARBA" id="ARBA00023012"/>
    </source>
</evidence>
<evidence type="ECO:0000313" key="19">
    <source>
        <dbReference type="EMBL" id="NDL58573.1"/>
    </source>
</evidence>
<evidence type="ECO:0000256" key="2">
    <source>
        <dbReference type="ARBA" id="ARBA00004651"/>
    </source>
</evidence>
<dbReference type="InterPro" id="IPR047669">
    <property type="entry name" value="MtrAB_MtrB"/>
</dbReference>
<dbReference type="InterPro" id="IPR003660">
    <property type="entry name" value="HAMP_dom"/>
</dbReference>
<dbReference type="Gene3D" id="6.10.340.10">
    <property type="match status" value="1"/>
</dbReference>
<dbReference type="SMART" id="SM00387">
    <property type="entry name" value="HATPase_c"/>
    <property type="match status" value="1"/>
</dbReference>
<evidence type="ECO:0000256" key="13">
    <source>
        <dbReference type="ARBA" id="ARBA00023136"/>
    </source>
</evidence>
<keyword evidence="8" id="KW-0547">Nucleotide-binding</keyword>
<keyword evidence="13 16" id="KW-0472">Membrane</keyword>
<sequence>MASALARPWQAVRGAWQRSIQVRVITATLALSLVVVILLGATLMRQISDGLLNAKADSAVAEASAGIDFAQSHLDAAADTATGSWSPLLRDIGDRLANSGSQSGSDEALYEVVLLGSEDNAVSITSDGVELQWAREVVPQELRESVQGEPRVFRTYTAIPRGDAVEADDDGLPVLAVGGQLTTPTGDDYELYYLFPLTEQQDALDLVRTALVTAGLLLLLLLGALAWLVTRQVVTPVRLAARIAERFSSGRLAERMVVRGHDDLARLASSFNQMAASLQHQIGQLEELSRMQQQFVSDVSHELRTPLTTVRMAADVLHESRGDFDPVVRRSAELLQTQLDRFESLLNDLLEISRFDAGAAVLSAERHDLRDLVHAVVDAAEPLAERKASRIIVDMPSYPCVAEIDARRIERVLRNLVVNAVEHGEGRDVVVRVAADDDAVAVAVRDHGVGLKPGESSLVFHRFWRADRARTRTTGGTGLGLSISLEDARLHGGWLQAWGEPGEGSRFRLTLPRRAEAELTSSPLSLVPEELGGQVVQAPGVGSAYRQLSPSGGVSWTETEEVQADASTGGPGEADVPAAEVSRGG</sequence>
<comment type="caution">
    <text evidence="19">The sequence shown here is derived from an EMBL/GenBank/DDBJ whole genome shotgun (WGS) entry which is preliminary data.</text>
</comment>
<dbReference type="PRINTS" id="PR00344">
    <property type="entry name" value="BCTRLSENSOR"/>
</dbReference>
<evidence type="ECO:0000256" key="4">
    <source>
        <dbReference type="ARBA" id="ARBA00022475"/>
    </source>
</evidence>
<dbReference type="InterPro" id="IPR036097">
    <property type="entry name" value="HisK_dim/P_sf"/>
</dbReference>
<dbReference type="CDD" id="cd06225">
    <property type="entry name" value="HAMP"/>
    <property type="match status" value="1"/>
</dbReference>
<protein>
    <recommendedName>
        <fullName evidence="14">Sensor histidine kinase MtrB</fullName>
        <ecNumber evidence="3">2.7.13.3</ecNumber>
    </recommendedName>
</protein>
<dbReference type="InterPro" id="IPR004358">
    <property type="entry name" value="Sig_transdc_His_kin-like_C"/>
</dbReference>
<dbReference type="Pfam" id="PF00672">
    <property type="entry name" value="HAMP"/>
    <property type="match status" value="1"/>
</dbReference>
<evidence type="ECO:0000256" key="7">
    <source>
        <dbReference type="ARBA" id="ARBA00022692"/>
    </source>
</evidence>
<dbReference type="AlphaFoldDB" id="A0A7K3M5I7"/>
<keyword evidence="4" id="KW-1003">Cell membrane</keyword>
<evidence type="ECO:0000256" key="9">
    <source>
        <dbReference type="ARBA" id="ARBA00022777"/>
    </source>
</evidence>
<dbReference type="PANTHER" id="PTHR43547:SF2">
    <property type="entry name" value="HYBRID SIGNAL TRANSDUCTION HISTIDINE KINASE C"/>
    <property type="match status" value="1"/>
</dbReference>
<comment type="catalytic activity">
    <reaction evidence="1">
        <text>ATP + protein L-histidine = ADP + protein N-phospho-L-histidine.</text>
        <dbReference type="EC" id="2.7.13.3"/>
    </reaction>
</comment>
<dbReference type="GO" id="GO:0005524">
    <property type="term" value="F:ATP binding"/>
    <property type="evidence" value="ECO:0007669"/>
    <property type="project" value="UniProtKB-KW"/>
</dbReference>
<feature type="domain" description="HAMP" evidence="18">
    <location>
        <begin position="231"/>
        <end position="283"/>
    </location>
</feature>
<reference evidence="19 20" key="1">
    <citation type="submission" date="2019-11" db="EMBL/GenBank/DDBJ databases">
        <authorList>
            <person name="Li X.-J."/>
            <person name="Feng X.-M."/>
        </authorList>
    </citation>
    <scope>NUCLEOTIDE SEQUENCE [LARGE SCALE GENOMIC DNA]</scope>
    <source>
        <strain evidence="19 20">XMNu-373</strain>
    </source>
</reference>
<evidence type="ECO:0000256" key="11">
    <source>
        <dbReference type="ARBA" id="ARBA00022989"/>
    </source>
</evidence>
<dbReference type="SUPFAM" id="SSF158472">
    <property type="entry name" value="HAMP domain-like"/>
    <property type="match status" value="1"/>
</dbReference>
<evidence type="ECO:0000313" key="20">
    <source>
        <dbReference type="Proteomes" id="UP000460435"/>
    </source>
</evidence>
<dbReference type="SMART" id="SM00388">
    <property type="entry name" value="HisKA"/>
    <property type="match status" value="1"/>
</dbReference>
<keyword evidence="11 16" id="KW-1133">Transmembrane helix</keyword>
<keyword evidence="9" id="KW-0418">Kinase</keyword>
<dbReference type="CDD" id="cd00082">
    <property type="entry name" value="HisKA"/>
    <property type="match status" value="1"/>
</dbReference>
<dbReference type="Gene3D" id="3.30.565.10">
    <property type="entry name" value="Histidine kinase-like ATPase, C-terminal domain"/>
    <property type="match status" value="1"/>
</dbReference>
<dbReference type="Proteomes" id="UP000460435">
    <property type="component" value="Unassembled WGS sequence"/>
</dbReference>
<dbReference type="GO" id="GO:0000155">
    <property type="term" value="F:phosphorelay sensor kinase activity"/>
    <property type="evidence" value="ECO:0007669"/>
    <property type="project" value="InterPro"/>
</dbReference>
<keyword evidence="7 16" id="KW-0812">Transmembrane</keyword>
<dbReference type="InterPro" id="IPR005467">
    <property type="entry name" value="His_kinase_dom"/>
</dbReference>
<dbReference type="InterPro" id="IPR036890">
    <property type="entry name" value="HATPase_C_sf"/>
</dbReference>
<evidence type="ECO:0000259" key="18">
    <source>
        <dbReference type="PROSITE" id="PS50885"/>
    </source>
</evidence>
<dbReference type="RefSeq" id="WP_162451267.1">
    <property type="nucleotide sequence ID" value="NZ_WLZY01000005.1"/>
</dbReference>
<evidence type="ECO:0000256" key="14">
    <source>
        <dbReference type="ARBA" id="ARBA00035305"/>
    </source>
</evidence>
<evidence type="ECO:0000256" key="3">
    <source>
        <dbReference type="ARBA" id="ARBA00012438"/>
    </source>
</evidence>
<feature type="domain" description="Histidine kinase" evidence="17">
    <location>
        <begin position="298"/>
        <end position="515"/>
    </location>
</feature>
<dbReference type="FunFam" id="3.30.565.10:FF:000013">
    <property type="entry name" value="Two-component sensor histidine kinase"/>
    <property type="match status" value="1"/>
</dbReference>
<accession>A0A7K3M5I7</accession>
<keyword evidence="6" id="KW-0808">Transferase</keyword>
<evidence type="ECO:0000256" key="15">
    <source>
        <dbReference type="SAM" id="MobiDB-lite"/>
    </source>
</evidence>
<feature type="transmembrane region" description="Helical" evidence="16">
    <location>
        <begin position="20"/>
        <end position="43"/>
    </location>
</feature>
<evidence type="ECO:0000256" key="8">
    <source>
        <dbReference type="ARBA" id="ARBA00022741"/>
    </source>
</evidence>
<evidence type="ECO:0000256" key="5">
    <source>
        <dbReference type="ARBA" id="ARBA00022553"/>
    </source>
</evidence>
<evidence type="ECO:0000256" key="16">
    <source>
        <dbReference type="SAM" id="Phobius"/>
    </source>
</evidence>
<dbReference type="PROSITE" id="PS50109">
    <property type="entry name" value="HIS_KIN"/>
    <property type="match status" value="1"/>
</dbReference>
<feature type="compositionally biased region" description="Polar residues" evidence="15">
    <location>
        <begin position="547"/>
        <end position="557"/>
    </location>
</feature>
<organism evidence="19 20">
    <name type="scientific">Phytoactinopolyspora mesophila</name>
    <dbReference type="NCBI Taxonomy" id="2650750"/>
    <lineage>
        <taxon>Bacteria</taxon>
        <taxon>Bacillati</taxon>
        <taxon>Actinomycetota</taxon>
        <taxon>Actinomycetes</taxon>
        <taxon>Jiangellales</taxon>
        <taxon>Jiangellaceae</taxon>
        <taxon>Phytoactinopolyspora</taxon>
    </lineage>
</organism>
<dbReference type="InterPro" id="IPR003661">
    <property type="entry name" value="HisK_dim/P_dom"/>
</dbReference>
<dbReference type="FunFam" id="1.10.287.130:FF:000010">
    <property type="entry name" value="Two-component sensor histidine kinase"/>
    <property type="match status" value="1"/>
</dbReference>
<evidence type="ECO:0000256" key="1">
    <source>
        <dbReference type="ARBA" id="ARBA00000085"/>
    </source>
</evidence>
<evidence type="ECO:0000256" key="10">
    <source>
        <dbReference type="ARBA" id="ARBA00022840"/>
    </source>
</evidence>
<keyword evidence="5" id="KW-0597">Phosphoprotein</keyword>
<dbReference type="SUPFAM" id="SSF47384">
    <property type="entry name" value="Homodimeric domain of signal transducing histidine kinase"/>
    <property type="match status" value="1"/>
</dbReference>
<dbReference type="GO" id="GO:0005886">
    <property type="term" value="C:plasma membrane"/>
    <property type="evidence" value="ECO:0007669"/>
    <property type="project" value="UniProtKB-SubCell"/>
</dbReference>
<comment type="subcellular location">
    <subcellularLocation>
        <location evidence="2">Cell membrane</location>
        <topology evidence="2">Multi-pass membrane protein</topology>
    </subcellularLocation>
</comment>
<dbReference type="EMBL" id="WLZY01000005">
    <property type="protein sequence ID" value="NDL58573.1"/>
    <property type="molecule type" value="Genomic_DNA"/>
</dbReference>
<dbReference type="SUPFAM" id="SSF55874">
    <property type="entry name" value="ATPase domain of HSP90 chaperone/DNA topoisomerase II/histidine kinase"/>
    <property type="match status" value="1"/>
</dbReference>
<keyword evidence="20" id="KW-1185">Reference proteome</keyword>
<keyword evidence="10" id="KW-0067">ATP-binding</keyword>
<dbReference type="Gene3D" id="1.10.287.130">
    <property type="match status" value="1"/>
</dbReference>
<keyword evidence="12" id="KW-0902">Two-component regulatory system</keyword>
<dbReference type="NCBIfam" id="NF040691">
    <property type="entry name" value="MtrAB_MtrB"/>
    <property type="match status" value="1"/>
</dbReference>
<proteinExistence type="predicted"/>
<evidence type="ECO:0000259" key="17">
    <source>
        <dbReference type="PROSITE" id="PS50109"/>
    </source>
</evidence>
<dbReference type="Pfam" id="PF00512">
    <property type="entry name" value="HisKA"/>
    <property type="match status" value="1"/>
</dbReference>